<comment type="pathway">
    <text evidence="1">Amino-acid degradation; L-proline degradation into L-glutamate; L-glutamate from L-proline: step 1/2.</text>
</comment>
<reference evidence="12 13" key="1">
    <citation type="submission" date="2017-05" db="EMBL/GenBank/DDBJ databases">
        <authorList>
            <person name="Varghese N."/>
            <person name="Submissions S."/>
        </authorList>
    </citation>
    <scope>NUCLEOTIDE SEQUENCE [LARGE SCALE GENOMIC DNA]</scope>
    <source>
        <strain evidence="12 13">DSM 27040</strain>
    </source>
</reference>
<dbReference type="EMBL" id="FXTB01000002">
    <property type="protein sequence ID" value="SMO49551.1"/>
    <property type="molecule type" value="Genomic_DNA"/>
</dbReference>
<evidence type="ECO:0000259" key="11">
    <source>
        <dbReference type="Pfam" id="PF01619"/>
    </source>
</evidence>
<feature type="domain" description="Proline dehydrogenase" evidence="11">
    <location>
        <begin position="38"/>
        <end position="295"/>
    </location>
</feature>
<dbReference type="RefSeq" id="WP_246095462.1">
    <property type="nucleotide sequence ID" value="NZ_FXTB01000002.1"/>
</dbReference>
<comment type="catalytic activity">
    <reaction evidence="8">
        <text>L-proline + a quinone = (S)-1-pyrroline-5-carboxylate + a quinol + H(+)</text>
        <dbReference type="Rhea" id="RHEA:23784"/>
        <dbReference type="ChEBI" id="CHEBI:15378"/>
        <dbReference type="ChEBI" id="CHEBI:17388"/>
        <dbReference type="ChEBI" id="CHEBI:24646"/>
        <dbReference type="ChEBI" id="CHEBI:60039"/>
        <dbReference type="ChEBI" id="CHEBI:132124"/>
        <dbReference type="EC" id="1.5.5.2"/>
    </reaction>
</comment>
<evidence type="ECO:0000256" key="2">
    <source>
        <dbReference type="ARBA" id="ARBA00012695"/>
    </source>
</evidence>
<evidence type="ECO:0000256" key="9">
    <source>
        <dbReference type="PIRSR" id="PIRSR000196-1"/>
    </source>
</evidence>
<protein>
    <recommendedName>
        <fullName evidence="2">proline dehydrogenase</fullName>
        <ecNumber evidence="2">1.5.5.2</ecNumber>
    </recommendedName>
</protein>
<dbReference type="Pfam" id="PF01619">
    <property type="entry name" value="Pro_dh"/>
    <property type="match status" value="1"/>
</dbReference>
<keyword evidence="4 10" id="KW-0547">Nucleotide-binding</keyword>
<gene>
    <name evidence="12" type="ORF">SAMN06265379_1027</name>
</gene>
<evidence type="ECO:0000256" key="1">
    <source>
        <dbReference type="ARBA" id="ARBA00004739"/>
    </source>
</evidence>
<dbReference type="Proteomes" id="UP000319040">
    <property type="component" value="Unassembled WGS sequence"/>
</dbReference>
<feature type="binding site" evidence="10">
    <location>
        <begin position="224"/>
        <end position="225"/>
    </location>
    <ligand>
        <name>FAD</name>
        <dbReference type="ChEBI" id="CHEBI:57692"/>
    </ligand>
</feature>
<evidence type="ECO:0000313" key="13">
    <source>
        <dbReference type="Proteomes" id="UP000319040"/>
    </source>
</evidence>
<dbReference type="Gene3D" id="3.20.20.220">
    <property type="match status" value="1"/>
</dbReference>
<sequence>MTNMINKAIATVIPYCPKKFIWVFSKKYIAGVSVQDAIKVSQSLNEQGVCVTVDLLGEFITNIRQADEHLEEYLQIIASFEKAQIKGNYSLKPTSFGLLIDPEKCYQNIRGIVALASKHKNFVRIDMEDAQRVDQELLLYLRLKRAFPNNVGLVLQAYLKRTQADLEELLKEHTPDSPLNFRLCKGIYNESADIAFKDGEKINRNYLKLLERMLCEGVYVGIATHDQALIKGAYELIDKYNVPKDMYEFQMLYGVTPKLRSSIVADGHKMRVYVPYGEDWFGYSTRRLKENPKMAQHIIKSIFVKG</sequence>
<keyword evidence="6" id="KW-0560">Oxidoreductase</keyword>
<feature type="binding site" evidence="9">
    <location>
        <position position="92"/>
    </location>
    <ligand>
        <name>substrate</name>
    </ligand>
</feature>
<dbReference type="InterPro" id="IPR029041">
    <property type="entry name" value="FAD-linked_oxidoreductase-like"/>
</dbReference>
<feature type="binding site" evidence="10">
    <location>
        <position position="127"/>
    </location>
    <ligand>
        <name>FAD</name>
        <dbReference type="ChEBI" id="CHEBI:57692"/>
    </ligand>
</feature>
<evidence type="ECO:0000256" key="7">
    <source>
        <dbReference type="ARBA" id="ARBA00023062"/>
    </source>
</evidence>
<keyword evidence="7" id="KW-0642">Proline metabolism</keyword>
<keyword evidence="5 10" id="KW-0274">FAD</keyword>
<organism evidence="12 13">
    <name type="scientific">Saccharicrinis carchari</name>
    <dbReference type="NCBI Taxonomy" id="1168039"/>
    <lineage>
        <taxon>Bacteria</taxon>
        <taxon>Pseudomonadati</taxon>
        <taxon>Bacteroidota</taxon>
        <taxon>Bacteroidia</taxon>
        <taxon>Marinilabiliales</taxon>
        <taxon>Marinilabiliaceae</taxon>
        <taxon>Saccharicrinis</taxon>
    </lineage>
</organism>
<dbReference type="GO" id="GO:0004657">
    <property type="term" value="F:proline dehydrogenase activity"/>
    <property type="evidence" value="ECO:0007669"/>
    <property type="project" value="UniProtKB-EC"/>
</dbReference>
<evidence type="ECO:0000256" key="3">
    <source>
        <dbReference type="ARBA" id="ARBA00022630"/>
    </source>
</evidence>
<evidence type="ECO:0000256" key="6">
    <source>
        <dbReference type="ARBA" id="ARBA00023002"/>
    </source>
</evidence>
<evidence type="ECO:0000256" key="10">
    <source>
        <dbReference type="PIRSR" id="PIRSR000196-2"/>
    </source>
</evidence>
<dbReference type="PANTHER" id="PTHR13914:SF0">
    <property type="entry name" value="PROLINE DEHYDROGENASE 1, MITOCHONDRIAL"/>
    <property type="match status" value="1"/>
</dbReference>
<evidence type="ECO:0000313" key="12">
    <source>
        <dbReference type="EMBL" id="SMO49551.1"/>
    </source>
</evidence>
<dbReference type="InterPro" id="IPR015659">
    <property type="entry name" value="Proline_oxidase"/>
</dbReference>
<keyword evidence="13" id="KW-1185">Reference proteome</keyword>
<dbReference type="AlphaFoldDB" id="A0A521BS38"/>
<proteinExistence type="predicted"/>
<feature type="binding site" evidence="9">
    <location>
        <position position="287"/>
    </location>
    <ligand>
        <name>substrate</name>
    </ligand>
</feature>
<dbReference type="InterPro" id="IPR008219">
    <property type="entry name" value="PRODH_bac_arc"/>
</dbReference>
<accession>A0A521BS38</accession>
<feature type="binding site" evidence="9">
    <location>
        <position position="286"/>
    </location>
    <ligand>
        <name>substrate</name>
    </ligand>
</feature>
<dbReference type="UniPathway" id="UPA00261">
    <property type="reaction ID" value="UER00373"/>
</dbReference>
<feature type="binding site" evidence="10">
    <location>
        <position position="156"/>
    </location>
    <ligand>
        <name>FAD</name>
        <dbReference type="ChEBI" id="CHEBI:57692"/>
    </ligand>
</feature>
<dbReference type="PIRSF" id="PIRSF000196">
    <property type="entry name" value="Pro_dehydrog"/>
    <property type="match status" value="1"/>
</dbReference>
<comment type="cofactor">
    <cofactor evidence="10">
        <name>FAD</name>
        <dbReference type="ChEBI" id="CHEBI:57692"/>
    </cofactor>
    <text evidence="10">Binds 1 FAD per subunit.</text>
</comment>
<dbReference type="GO" id="GO:0010133">
    <property type="term" value="P:L-proline catabolic process to L-glutamate"/>
    <property type="evidence" value="ECO:0007669"/>
    <property type="project" value="UniProtKB-UniPathway"/>
</dbReference>
<evidence type="ECO:0000256" key="4">
    <source>
        <dbReference type="ARBA" id="ARBA00022741"/>
    </source>
</evidence>
<evidence type="ECO:0000256" key="5">
    <source>
        <dbReference type="ARBA" id="ARBA00022827"/>
    </source>
</evidence>
<dbReference type="GO" id="GO:0000166">
    <property type="term" value="F:nucleotide binding"/>
    <property type="evidence" value="ECO:0007669"/>
    <property type="project" value="UniProtKB-KW"/>
</dbReference>
<dbReference type="SUPFAM" id="SSF51730">
    <property type="entry name" value="FAD-linked oxidoreductase"/>
    <property type="match status" value="1"/>
</dbReference>
<name>A0A521BS38_SACCC</name>
<dbReference type="InterPro" id="IPR002872">
    <property type="entry name" value="Proline_DH_dom"/>
</dbReference>
<keyword evidence="3" id="KW-0285">Flavoprotein</keyword>
<dbReference type="EC" id="1.5.5.2" evidence="2"/>
<evidence type="ECO:0000256" key="8">
    <source>
        <dbReference type="ARBA" id="ARBA00048779"/>
    </source>
</evidence>
<dbReference type="PANTHER" id="PTHR13914">
    <property type="entry name" value="PROLINE OXIDASE"/>
    <property type="match status" value="1"/>
</dbReference>